<evidence type="ECO:0000313" key="3">
    <source>
        <dbReference type="Proteomes" id="UP000887575"/>
    </source>
</evidence>
<protein>
    <submittedName>
        <fullName evidence="4">Uncharacterized protein</fullName>
    </submittedName>
</protein>
<dbReference type="AlphaFoldDB" id="A0AAF3J630"/>
<feature type="signal peptide" evidence="2">
    <location>
        <begin position="1"/>
        <end position="20"/>
    </location>
</feature>
<evidence type="ECO:0000256" key="2">
    <source>
        <dbReference type="SAM" id="SignalP"/>
    </source>
</evidence>
<keyword evidence="1" id="KW-1133">Transmembrane helix</keyword>
<keyword evidence="1" id="KW-0812">Transmembrane</keyword>
<accession>A0AAF3J630</accession>
<keyword evidence="3" id="KW-1185">Reference proteome</keyword>
<proteinExistence type="predicted"/>
<evidence type="ECO:0000256" key="1">
    <source>
        <dbReference type="SAM" id="Phobius"/>
    </source>
</evidence>
<keyword evidence="2" id="KW-0732">Signal</keyword>
<keyword evidence="1" id="KW-0472">Membrane</keyword>
<dbReference type="WBParaSite" id="MBELARI_LOCUS18504">
    <property type="protein sequence ID" value="MBELARI_LOCUS18504"/>
    <property type="gene ID" value="MBELARI_LOCUS18504"/>
</dbReference>
<evidence type="ECO:0000313" key="4">
    <source>
        <dbReference type="WBParaSite" id="MBELARI_LOCUS18504"/>
    </source>
</evidence>
<reference evidence="4" key="1">
    <citation type="submission" date="2024-02" db="UniProtKB">
        <authorList>
            <consortium name="WormBaseParasite"/>
        </authorList>
    </citation>
    <scope>IDENTIFICATION</scope>
</reference>
<feature type="chain" id="PRO_5042105564" evidence="2">
    <location>
        <begin position="21"/>
        <end position="189"/>
    </location>
</feature>
<sequence>MSPRSISFLIFSLFIESTLADVIRTVYCNGQCTDYLHIAESLMPSCGVDHVQMNFCGTVISCNPADAQKYGARPLMNTTAHTCCYVTQVYINVFQKEHGDCDPREVVDNIEPVVVMEPRPQRIICDADPSMIGWIVACILLFVVLLETAYIVHTFLSRPQAKVAQLAPLGHPIMTARPLLVNRPLLCEP</sequence>
<name>A0AAF3J630_9BILA</name>
<dbReference type="Proteomes" id="UP000887575">
    <property type="component" value="Unassembled WGS sequence"/>
</dbReference>
<organism evidence="3 4">
    <name type="scientific">Mesorhabditis belari</name>
    <dbReference type="NCBI Taxonomy" id="2138241"/>
    <lineage>
        <taxon>Eukaryota</taxon>
        <taxon>Metazoa</taxon>
        <taxon>Ecdysozoa</taxon>
        <taxon>Nematoda</taxon>
        <taxon>Chromadorea</taxon>
        <taxon>Rhabditida</taxon>
        <taxon>Rhabditina</taxon>
        <taxon>Rhabditomorpha</taxon>
        <taxon>Rhabditoidea</taxon>
        <taxon>Rhabditidae</taxon>
        <taxon>Mesorhabditinae</taxon>
        <taxon>Mesorhabditis</taxon>
    </lineage>
</organism>
<feature type="transmembrane region" description="Helical" evidence="1">
    <location>
        <begin position="131"/>
        <end position="152"/>
    </location>
</feature>